<keyword evidence="3" id="KW-1185">Reference proteome</keyword>
<dbReference type="RefSeq" id="WP_020441340.1">
    <property type="nucleotide sequence ID" value="NC_021663.1"/>
</dbReference>
<gene>
    <name evidence="2" type="ORF">A606_06660</name>
</gene>
<name>S4XEJ6_9CORY</name>
<dbReference type="AlphaFoldDB" id="S4XEJ6"/>
<sequence>MTLRTTRTTRTTRTALTALILGGALALTGCSSIERLTGGDDTGSATSSSLDGGSDTDSGTSGEDASLGSGVDGSFDADASLERIMAGDSDEIYPLLEAAGVPEESIDEFLAALQTDDLDAVLNSYTEIMEYLNE</sequence>
<dbReference type="EMBL" id="CP003696">
    <property type="protein sequence ID" value="AGP30979.1"/>
    <property type="molecule type" value="Genomic_DNA"/>
</dbReference>
<dbReference type="Proteomes" id="UP000014809">
    <property type="component" value="Chromosome"/>
</dbReference>
<organism evidence="2 3">
    <name type="scientific">Corynebacterium terpenotabidum Y-11</name>
    <dbReference type="NCBI Taxonomy" id="1200352"/>
    <lineage>
        <taxon>Bacteria</taxon>
        <taxon>Bacillati</taxon>
        <taxon>Actinomycetota</taxon>
        <taxon>Actinomycetes</taxon>
        <taxon>Mycobacteriales</taxon>
        <taxon>Corynebacteriaceae</taxon>
        <taxon>Corynebacterium</taxon>
    </lineage>
</organism>
<accession>S4XEJ6</accession>
<feature type="compositionally biased region" description="Low complexity" evidence="1">
    <location>
        <begin position="42"/>
        <end position="62"/>
    </location>
</feature>
<dbReference type="STRING" id="1200352.A606_06660"/>
<evidence type="ECO:0000313" key="2">
    <source>
        <dbReference type="EMBL" id="AGP30979.1"/>
    </source>
</evidence>
<proteinExistence type="predicted"/>
<feature type="region of interest" description="Disordered" evidence="1">
    <location>
        <begin position="36"/>
        <end position="74"/>
    </location>
</feature>
<reference evidence="2 3" key="1">
    <citation type="submission" date="2012-06" db="EMBL/GenBank/DDBJ databases">
        <title>Complete genome sequence of Corynebacterium terpenotabidum Y-11 (=DSM 44721).</title>
        <authorList>
            <person name="Ruckert C."/>
            <person name="Albersmeier A."/>
            <person name="Al-Dilaimi A."/>
            <person name="Szczepanowski R."/>
            <person name="Kalinowski J."/>
        </authorList>
    </citation>
    <scope>NUCLEOTIDE SEQUENCE [LARGE SCALE GENOMIC DNA]</scope>
    <source>
        <strain evidence="2 3">Y-11</strain>
    </source>
</reference>
<dbReference type="KEGG" id="cter:A606_06660"/>
<protein>
    <submittedName>
        <fullName evidence="2">Uncharacterized protein</fullName>
    </submittedName>
</protein>
<evidence type="ECO:0000256" key="1">
    <source>
        <dbReference type="SAM" id="MobiDB-lite"/>
    </source>
</evidence>
<dbReference type="HOGENOM" id="CLU_1892707_0_0_11"/>
<dbReference type="PATRIC" id="fig|1200352.3.peg.1357"/>
<dbReference type="PROSITE" id="PS51257">
    <property type="entry name" value="PROKAR_LIPOPROTEIN"/>
    <property type="match status" value="1"/>
</dbReference>
<evidence type="ECO:0000313" key="3">
    <source>
        <dbReference type="Proteomes" id="UP000014809"/>
    </source>
</evidence>